<proteinExistence type="predicted"/>
<evidence type="ECO:0000313" key="3">
    <source>
        <dbReference type="Proteomes" id="UP001146793"/>
    </source>
</evidence>
<dbReference type="Gene3D" id="3.30.450.20">
    <property type="entry name" value="PAS domain"/>
    <property type="match status" value="1"/>
</dbReference>
<accession>A0AAV8ABN4</accession>
<dbReference type="Proteomes" id="UP001146793">
    <property type="component" value="Unassembled WGS sequence"/>
</dbReference>
<name>A0AAV8ABN4_9EUKA</name>
<comment type="caution">
    <text evidence="2">The sequence shown here is derived from an EMBL/GenBank/DDBJ whole genome shotgun (WGS) entry which is preliminary data.</text>
</comment>
<sequence>MGNSTPHKTLSQKSWKKYLRMISKSKDAILLIDENVHFSYLNRKAAKMLKITNRKNIKLTPTSISPLKQPHLEVDSASGTKVIIKNLVKSKDGTCDFIWQHQTVNGELFYVRSYLTILRVKEKLHCQCIWIPIKNINEIFSNSFETFELLNSFNPHVSVDSSNGMHNSINSLNSLEKNITNYDLNSQNTDNSEYSEGSLTSNLMSESGSLNSIFSMDSSEINNLNSTKPKIRKKKNTLFQKQLDTPTMIDNYDLEEEFAKFQDNIKKAVCLSNNDIQQTVCNELEEFKTNFYCSNKNQNIYIQKISQQQKNILKQSRNRYRKLENNLQKRNLLFSEERKKQKALEMENQQLKKNISEISSILDQQKHILDTFNQFLNRD</sequence>
<feature type="coiled-coil region" evidence="1">
    <location>
        <begin position="306"/>
        <end position="361"/>
    </location>
</feature>
<dbReference type="AlphaFoldDB" id="A0AAV8ABN4"/>
<reference evidence="2" key="1">
    <citation type="submission" date="2022-08" db="EMBL/GenBank/DDBJ databases">
        <title>Novel sulphate-reducing endosymbionts in the free-living metamonad Anaeramoeba.</title>
        <authorList>
            <person name="Jerlstrom-Hultqvist J."/>
            <person name="Cepicka I."/>
            <person name="Gallot-Lavallee L."/>
            <person name="Salas-Leiva D."/>
            <person name="Curtis B.A."/>
            <person name="Zahonova K."/>
            <person name="Pipaliya S."/>
            <person name="Dacks J."/>
            <person name="Roger A.J."/>
        </authorList>
    </citation>
    <scope>NUCLEOTIDE SEQUENCE</scope>
    <source>
        <strain evidence="2">Busselton2</strain>
    </source>
</reference>
<organism evidence="2 3">
    <name type="scientific">Anaeramoeba flamelloides</name>
    <dbReference type="NCBI Taxonomy" id="1746091"/>
    <lineage>
        <taxon>Eukaryota</taxon>
        <taxon>Metamonada</taxon>
        <taxon>Anaeramoebidae</taxon>
        <taxon>Anaeramoeba</taxon>
    </lineage>
</organism>
<gene>
    <name evidence="2" type="ORF">M0812_05790</name>
</gene>
<protein>
    <submittedName>
        <fullName evidence="2">Mar-binding filament-like protein</fullName>
    </submittedName>
</protein>
<evidence type="ECO:0000256" key="1">
    <source>
        <dbReference type="SAM" id="Coils"/>
    </source>
</evidence>
<keyword evidence="1" id="KW-0175">Coiled coil</keyword>
<evidence type="ECO:0000313" key="2">
    <source>
        <dbReference type="EMBL" id="KAJ3449634.1"/>
    </source>
</evidence>
<dbReference type="EMBL" id="JANTQA010000012">
    <property type="protein sequence ID" value="KAJ3449634.1"/>
    <property type="molecule type" value="Genomic_DNA"/>
</dbReference>